<evidence type="ECO:0000313" key="6">
    <source>
        <dbReference type="EMBL" id="GAX75377.1"/>
    </source>
</evidence>
<evidence type="ECO:0000259" key="5">
    <source>
        <dbReference type="PROSITE" id="PS51634"/>
    </source>
</evidence>
<dbReference type="Proteomes" id="UP000232323">
    <property type="component" value="Unassembled WGS sequence"/>
</dbReference>
<evidence type="ECO:0000313" key="7">
    <source>
        <dbReference type="Proteomes" id="UP000232323"/>
    </source>
</evidence>
<dbReference type="OrthoDB" id="6283463at2759"/>
<feature type="region of interest" description="Disordered" evidence="4">
    <location>
        <begin position="192"/>
        <end position="221"/>
    </location>
</feature>
<evidence type="ECO:0000256" key="2">
    <source>
        <dbReference type="ARBA" id="ARBA00007267"/>
    </source>
</evidence>
<dbReference type="InterPro" id="IPR033467">
    <property type="entry name" value="Tesmin/TSO1-like_CXC"/>
</dbReference>
<dbReference type="InterPro" id="IPR028307">
    <property type="entry name" value="Lin-54_fam"/>
</dbReference>
<evidence type="ECO:0000256" key="4">
    <source>
        <dbReference type="SAM" id="MobiDB-lite"/>
    </source>
</evidence>
<sequence length="687" mass="74555">METFLRIKISAVHLYSAEKISKMMAVNAKTAWGQFRTEATSKLGFASEESLDFFWEDSQVDEADDKPIGCIAKDGDMFVIKPSRNSCQSVPSSLLLSDVSLRRGREHEYEAPSRVPCNIENPARRKTAESGSNVQLDATISGPGVVMGEKRCTCQHSRCIKLYCVCWAAGNICKDCSCRNCMNTPDMAADIRAEQPKPRSRVSQSSSKGDYASDGEAQQKPGCRCRKSRCVKKYCECFDAGAPCKDNCRCTDCQNTTPDLYARSRRDDSPDRAGGLDSLASAAQLATAGYGTEDARIWSPHMLASVAPYYPDSYQQGGTTVLLPPLFPTTLSWHPPQGGEALRMKSSQGSQVTEDGLPSADIAASTKEFQAQAQAETSAYNTLLSWQSGESVTTKRLSETSLEHTHHRHRRTSDSILHAPSASTMTAKRLSETSDRTLSSNKALEAPLRAECLDPGASTEVTSDIQPTSSVEGHIEQTLSRPSSFNLPPRAPSYSRGNSYIEPLATQILKASSTELTSGSVHTGDGFNPSQLPEDGVMMPFAFPASNNFPASKRGPIMQRLYKLHQDRLAQVQEAQDRLFTQQQSAAKLALHGSQEEVVQSSNCLNSRSASCDISQPDPSLNLPAARDALGRSMSRITLPESLSDHVGSASPSPVPLPHTPWTEEGFGSKPWGSMAATLLLPTSLHA</sequence>
<protein>
    <recommendedName>
        <fullName evidence="5">CRC domain-containing protein</fullName>
    </recommendedName>
</protein>
<dbReference type="PANTHER" id="PTHR12446:SF34">
    <property type="entry name" value="PROTEIN LIN-54 HOMOLOG"/>
    <property type="match status" value="1"/>
</dbReference>
<dbReference type="GO" id="GO:0005634">
    <property type="term" value="C:nucleus"/>
    <property type="evidence" value="ECO:0007669"/>
    <property type="project" value="UniProtKB-SubCell"/>
</dbReference>
<organism evidence="6 7">
    <name type="scientific">Chlamydomonas eustigma</name>
    <dbReference type="NCBI Taxonomy" id="1157962"/>
    <lineage>
        <taxon>Eukaryota</taxon>
        <taxon>Viridiplantae</taxon>
        <taxon>Chlorophyta</taxon>
        <taxon>core chlorophytes</taxon>
        <taxon>Chlorophyceae</taxon>
        <taxon>CS clade</taxon>
        <taxon>Chlamydomonadales</taxon>
        <taxon>Chlamydomonadaceae</taxon>
        <taxon>Chlamydomonas</taxon>
    </lineage>
</organism>
<dbReference type="Pfam" id="PF03638">
    <property type="entry name" value="TCR"/>
    <property type="match status" value="2"/>
</dbReference>
<dbReference type="PANTHER" id="PTHR12446">
    <property type="entry name" value="TESMIN/TSO1-RELATED"/>
    <property type="match status" value="1"/>
</dbReference>
<dbReference type="AlphaFoldDB" id="A0A250WX17"/>
<dbReference type="STRING" id="1157962.A0A250WX17"/>
<dbReference type="EMBL" id="BEGY01000012">
    <property type="protein sequence ID" value="GAX75377.1"/>
    <property type="molecule type" value="Genomic_DNA"/>
</dbReference>
<comment type="similarity">
    <text evidence="2">Belongs to the lin-54 family.</text>
</comment>
<comment type="caution">
    <text evidence="6">The sequence shown here is derived from an EMBL/GenBank/DDBJ whole genome shotgun (WGS) entry which is preliminary data.</text>
</comment>
<comment type="subcellular location">
    <subcellularLocation>
        <location evidence="1">Nucleus</location>
    </subcellularLocation>
</comment>
<dbReference type="GO" id="GO:0006355">
    <property type="term" value="P:regulation of DNA-templated transcription"/>
    <property type="evidence" value="ECO:0007669"/>
    <property type="project" value="TreeGrafter"/>
</dbReference>
<feature type="domain" description="CRC" evidence="5">
    <location>
        <begin position="148"/>
        <end position="258"/>
    </location>
</feature>
<proteinExistence type="inferred from homology"/>
<name>A0A250WX17_9CHLO</name>
<keyword evidence="7" id="KW-1185">Reference proteome</keyword>
<evidence type="ECO:0000256" key="1">
    <source>
        <dbReference type="ARBA" id="ARBA00004123"/>
    </source>
</evidence>
<accession>A0A250WX17</accession>
<reference evidence="6 7" key="1">
    <citation type="submission" date="2017-08" db="EMBL/GenBank/DDBJ databases">
        <title>Acidophilic green algal genome provides insights into adaptation to an acidic environment.</title>
        <authorList>
            <person name="Hirooka S."/>
            <person name="Hirose Y."/>
            <person name="Kanesaki Y."/>
            <person name="Higuchi S."/>
            <person name="Fujiwara T."/>
            <person name="Onuma R."/>
            <person name="Era A."/>
            <person name="Ohbayashi R."/>
            <person name="Uzuka A."/>
            <person name="Nozaki H."/>
            <person name="Yoshikawa H."/>
            <person name="Miyagishima S.Y."/>
        </authorList>
    </citation>
    <scope>NUCLEOTIDE SEQUENCE [LARGE SCALE GENOMIC DNA]</scope>
    <source>
        <strain evidence="6 7">NIES-2499</strain>
    </source>
</reference>
<keyword evidence="3" id="KW-0539">Nucleus</keyword>
<dbReference type="SMART" id="SM01114">
    <property type="entry name" value="CXC"/>
    <property type="match status" value="2"/>
</dbReference>
<evidence type="ECO:0000256" key="3">
    <source>
        <dbReference type="ARBA" id="ARBA00023242"/>
    </source>
</evidence>
<gene>
    <name evidence="6" type="ORF">CEUSTIGMA_g2821.t1</name>
</gene>
<dbReference type="InterPro" id="IPR005172">
    <property type="entry name" value="CRC"/>
</dbReference>
<dbReference type="PROSITE" id="PS51634">
    <property type="entry name" value="CRC"/>
    <property type="match status" value="1"/>
</dbReference>